<proteinExistence type="inferred from homology"/>
<dbReference type="InterPro" id="IPR002659">
    <property type="entry name" value="Glyco_trans_31"/>
</dbReference>
<keyword evidence="10" id="KW-0443">Lipid metabolism</keyword>
<comment type="subcellular location">
    <subcellularLocation>
        <location evidence="1 13">Golgi apparatus membrane</location>
        <topology evidence="1 13">Single-pass type II membrane protein</topology>
    </subcellularLocation>
</comment>
<keyword evidence="11" id="KW-0472">Membrane</keyword>
<protein>
    <recommendedName>
        <fullName evidence="13">Hexosyltransferase</fullName>
        <ecNumber evidence="13">2.4.1.-</ecNumber>
    </recommendedName>
</protein>
<dbReference type="Ensembl" id="ENSCUST00005025812.1">
    <property type="protein sequence ID" value="ENSCUSP00005024933.1"/>
    <property type="gene ID" value="ENSCUSG00005015527.1"/>
</dbReference>
<evidence type="ECO:0000256" key="10">
    <source>
        <dbReference type="ARBA" id="ARBA00023098"/>
    </source>
</evidence>
<keyword evidence="8" id="KW-1133">Transmembrane helix</keyword>
<keyword evidence="9 13" id="KW-0333">Golgi apparatus</keyword>
<evidence type="ECO:0000256" key="1">
    <source>
        <dbReference type="ARBA" id="ARBA00004323"/>
    </source>
</evidence>
<evidence type="ECO:0000256" key="13">
    <source>
        <dbReference type="RuleBase" id="RU363063"/>
    </source>
</evidence>
<reference evidence="15" key="2">
    <citation type="submission" date="2025-09" db="UniProtKB">
        <authorList>
            <consortium name="Ensembl"/>
        </authorList>
    </citation>
    <scope>IDENTIFICATION</scope>
</reference>
<keyword evidence="6" id="KW-0812">Transmembrane</keyword>
<evidence type="ECO:0000256" key="4">
    <source>
        <dbReference type="ARBA" id="ARBA00022676"/>
    </source>
</evidence>
<dbReference type="PANTHER" id="PTHR11214:SF378">
    <property type="entry name" value="BETA-1,3-GALACTOSYLTRANSFERASE 4"/>
    <property type="match status" value="1"/>
</dbReference>
<dbReference type="PANTHER" id="PTHR11214">
    <property type="entry name" value="BETA-1,3-N-ACETYLGLUCOSAMINYLTRANSFERASE"/>
    <property type="match status" value="1"/>
</dbReference>
<name>A0A8C3Y9C3_CATUS</name>
<feature type="signal peptide" evidence="14">
    <location>
        <begin position="1"/>
        <end position="33"/>
    </location>
</feature>
<accession>A0A8C3Y9C3</accession>
<dbReference type="GO" id="GO:0006493">
    <property type="term" value="P:protein O-linked glycosylation"/>
    <property type="evidence" value="ECO:0007669"/>
    <property type="project" value="TreeGrafter"/>
</dbReference>
<organism evidence="15 16">
    <name type="scientific">Catharus ustulatus</name>
    <name type="common">Russet-backed thrush</name>
    <name type="synonym">Hylocichla ustulatus</name>
    <dbReference type="NCBI Taxonomy" id="91951"/>
    <lineage>
        <taxon>Eukaryota</taxon>
        <taxon>Metazoa</taxon>
        <taxon>Chordata</taxon>
        <taxon>Craniata</taxon>
        <taxon>Vertebrata</taxon>
        <taxon>Euteleostomi</taxon>
        <taxon>Archelosauria</taxon>
        <taxon>Archosauria</taxon>
        <taxon>Dinosauria</taxon>
        <taxon>Saurischia</taxon>
        <taxon>Theropoda</taxon>
        <taxon>Coelurosauria</taxon>
        <taxon>Aves</taxon>
        <taxon>Neognathae</taxon>
        <taxon>Neoaves</taxon>
        <taxon>Telluraves</taxon>
        <taxon>Australaves</taxon>
        <taxon>Passeriformes</taxon>
        <taxon>Turdidae</taxon>
        <taxon>Catharus</taxon>
    </lineage>
</organism>
<evidence type="ECO:0000313" key="15">
    <source>
        <dbReference type="Ensembl" id="ENSCUSP00005024933.1"/>
    </source>
</evidence>
<keyword evidence="16" id="KW-1185">Reference proteome</keyword>
<keyword evidence="4 13" id="KW-0328">Glycosyltransferase</keyword>
<dbReference type="FunFam" id="3.90.550.50:FF:000001">
    <property type="entry name" value="Hexosyltransferase"/>
    <property type="match status" value="1"/>
</dbReference>
<evidence type="ECO:0000256" key="3">
    <source>
        <dbReference type="ARBA" id="ARBA00008661"/>
    </source>
</evidence>
<dbReference type="GO" id="GO:0000139">
    <property type="term" value="C:Golgi membrane"/>
    <property type="evidence" value="ECO:0007669"/>
    <property type="project" value="UniProtKB-SubCell"/>
</dbReference>
<keyword evidence="5" id="KW-0808">Transferase</keyword>
<gene>
    <name evidence="15" type="primary">B3GALT4</name>
</gene>
<dbReference type="EC" id="2.4.1.-" evidence="13"/>
<comment type="similarity">
    <text evidence="3 13">Belongs to the glycosyltransferase 31 family.</text>
</comment>
<evidence type="ECO:0000256" key="2">
    <source>
        <dbReference type="ARBA" id="ARBA00004922"/>
    </source>
</evidence>
<dbReference type="Pfam" id="PF01762">
    <property type="entry name" value="Galactosyl_T"/>
    <property type="match status" value="1"/>
</dbReference>
<dbReference type="Proteomes" id="UP000694563">
    <property type="component" value="Unassembled WGS sequence"/>
</dbReference>
<feature type="chain" id="PRO_5034079936" description="Hexosyltransferase" evidence="14">
    <location>
        <begin position="34"/>
        <end position="473"/>
    </location>
</feature>
<keyword evidence="7" id="KW-0735">Signal-anchor</keyword>
<evidence type="ECO:0000256" key="5">
    <source>
        <dbReference type="ARBA" id="ARBA00022679"/>
    </source>
</evidence>
<dbReference type="GO" id="GO:0006629">
    <property type="term" value="P:lipid metabolic process"/>
    <property type="evidence" value="ECO:0007669"/>
    <property type="project" value="UniProtKB-KW"/>
</dbReference>
<dbReference type="Gene3D" id="3.90.550.50">
    <property type="match status" value="1"/>
</dbReference>
<reference evidence="15" key="1">
    <citation type="submission" date="2025-08" db="UniProtKB">
        <authorList>
            <consortium name="Ensembl"/>
        </authorList>
    </citation>
    <scope>IDENTIFICATION</scope>
</reference>
<evidence type="ECO:0000256" key="12">
    <source>
        <dbReference type="ARBA" id="ARBA00023180"/>
    </source>
</evidence>
<evidence type="ECO:0000313" key="16">
    <source>
        <dbReference type="Proteomes" id="UP000694563"/>
    </source>
</evidence>
<evidence type="ECO:0000256" key="7">
    <source>
        <dbReference type="ARBA" id="ARBA00022968"/>
    </source>
</evidence>
<keyword evidence="12" id="KW-0325">Glycoprotein</keyword>
<dbReference type="AlphaFoldDB" id="A0A8C3Y9C3"/>
<comment type="pathway">
    <text evidence="2">Protein modification; protein glycosylation.</text>
</comment>
<evidence type="ECO:0000256" key="8">
    <source>
        <dbReference type="ARBA" id="ARBA00022989"/>
    </source>
</evidence>
<evidence type="ECO:0000256" key="11">
    <source>
        <dbReference type="ARBA" id="ARBA00023136"/>
    </source>
</evidence>
<evidence type="ECO:0000256" key="14">
    <source>
        <dbReference type="SAM" id="SignalP"/>
    </source>
</evidence>
<dbReference type="GO" id="GO:0016758">
    <property type="term" value="F:hexosyltransferase activity"/>
    <property type="evidence" value="ECO:0007669"/>
    <property type="project" value="InterPro"/>
</dbReference>
<evidence type="ECO:0000256" key="6">
    <source>
        <dbReference type="ARBA" id="ARBA00022692"/>
    </source>
</evidence>
<evidence type="ECO:0000256" key="9">
    <source>
        <dbReference type="ARBA" id="ARBA00023034"/>
    </source>
</evidence>
<sequence>MGPRRRRWRRTAAKAALVALGLTVLGLLGSGEGEELLAAALAAWGEGRGAWGEGRDGGDWGVGVGGAGEAWGGSWGGAFMNGERGKGAGLAAGGAGFMNGGAGFMNGEGGEWREAIPNGRVGGEKGGAGVPNGSWGVTNGGPGGPRVPPGCVGLLSGGSGDLAEGPWWLPRDPRTPRVLLAPPPCAPPAPPFLLLLVPSAPAHLERRLAVRDTWGGSWAEPGTPPSRTVFVLGVPPGPDGQRELLSESRQHGDILQGDFGDSYANLTRKTLLLLRWARACCGGAPFLLKADDDVFVNVPAVATYLATWPAPPRLYLGRVHWGVAPNRDPRSRHHVPPGIYGAARYPPYCSGTAYVLSRQAATGVLGGALAVPLAMPEDVWVGLGARRAGLAPRHSARFGGSLRVPPERCCLGRALLSAHRLRPPEIRRVWQGLRELREEPGGCPRILHGALGRLRCRVMAWGERIWGGGDVME</sequence>
<keyword evidence="14" id="KW-0732">Signal</keyword>